<evidence type="ECO:0000313" key="15">
    <source>
        <dbReference type="EMBL" id="KAB2637363.1"/>
    </source>
</evidence>
<dbReference type="Pfam" id="PF00305">
    <property type="entry name" value="Lipoxygenase"/>
    <property type="match status" value="1"/>
</dbReference>
<evidence type="ECO:0000256" key="10">
    <source>
        <dbReference type="ARBA" id="ARBA00023160"/>
    </source>
</evidence>
<evidence type="ECO:0000256" key="12">
    <source>
        <dbReference type="RuleBase" id="RU003975"/>
    </source>
</evidence>
<dbReference type="PROSITE" id="PS51393">
    <property type="entry name" value="LIPOXYGENASE_3"/>
    <property type="match status" value="1"/>
</dbReference>
<evidence type="ECO:0000256" key="1">
    <source>
        <dbReference type="ARBA" id="ARBA00009419"/>
    </source>
</evidence>
<dbReference type="InterPro" id="IPR001024">
    <property type="entry name" value="PLAT/LH2_dom"/>
</dbReference>
<keyword evidence="6" id="KW-0223">Dioxygenase</keyword>
<name>A0A5N5IE38_9ROSA</name>
<dbReference type="Proteomes" id="UP000327157">
    <property type="component" value="Chromosome 5"/>
</dbReference>
<keyword evidence="9" id="KW-0443">Lipid metabolism</keyword>
<evidence type="ECO:0000259" key="14">
    <source>
        <dbReference type="PROSITE" id="PS51393"/>
    </source>
</evidence>
<keyword evidence="3" id="KW-0479">Metal-binding</keyword>
<dbReference type="PROSITE" id="PS00081">
    <property type="entry name" value="LIPOXYGENASE_2"/>
    <property type="match status" value="1"/>
</dbReference>
<dbReference type="Gene3D" id="4.10.375.10">
    <property type="entry name" value="Lipoxygenase-1, Domain 2"/>
    <property type="match status" value="1"/>
</dbReference>
<comment type="function">
    <text evidence="12">Plant lipoxygenase may be involved in a number of diverse aspects of plant physiology including growth and development, pest resistance, and senescence or responses to wounding.</text>
</comment>
<dbReference type="Gene3D" id="2.60.60.20">
    <property type="entry name" value="PLAT/LH2 domain"/>
    <property type="match status" value="1"/>
</dbReference>
<dbReference type="UniPathway" id="UPA00382"/>
<dbReference type="GO" id="GO:0031408">
    <property type="term" value="P:oxylipin biosynthetic process"/>
    <property type="evidence" value="ECO:0007669"/>
    <property type="project" value="UniProtKB-UniRule"/>
</dbReference>
<dbReference type="InterPro" id="IPR013819">
    <property type="entry name" value="LipOase_C"/>
</dbReference>
<dbReference type="Gene3D" id="3.10.450.60">
    <property type="match status" value="1"/>
</dbReference>
<reference evidence="15 16" key="3">
    <citation type="submission" date="2019-11" db="EMBL/GenBank/DDBJ databases">
        <title>A de novo genome assembly of a pear dwarfing rootstock.</title>
        <authorList>
            <person name="Wang F."/>
            <person name="Wang J."/>
            <person name="Li S."/>
            <person name="Zhang Y."/>
            <person name="Fang M."/>
            <person name="Ma L."/>
            <person name="Zhao Y."/>
            <person name="Jiang S."/>
        </authorList>
    </citation>
    <scope>NUCLEOTIDE SEQUENCE [LARGE SCALE GENOMIC DNA]</scope>
    <source>
        <strain evidence="15">S2</strain>
        <tissue evidence="15">Leaf</tissue>
    </source>
</reference>
<evidence type="ECO:0000256" key="2">
    <source>
        <dbReference type="ARBA" id="ARBA00022516"/>
    </source>
</evidence>
<dbReference type="GO" id="GO:0016702">
    <property type="term" value="F:oxidoreductase activity, acting on single donors with incorporation of molecular oxygen, incorporation of two atoms of oxygen"/>
    <property type="evidence" value="ECO:0007669"/>
    <property type="project" value="InterPro"/>
</dbReference>
<keyword evidence="5" id="KW-0276">Fatty acid metabolism</keyword>
<reference evidence="15 16" key="1">
    <citation type="submission" date="2019-09" db="EMBL/GenBank/DDBJ databases">
        <authorList>
            <person name="Ou C."/>
        </authorList>
    </citation>
    <scope>NUCLEOTIDE SEQUENCE [LARGE SCALE GENOMIC DNA]</scope>
    <source>
        <strain evidence="15">S2</strain>
        <tissue evidence="15">Leaf</tissue>
    </source>
</reference>
<proteinExistence type="inferred from homology"/>
<keyword evidence="7" id="KW-0560">Oxidoreductase</keyword>
<reference evidence="16" key="2">
    <citation type="submission" date="2019-10" db="EMBL/GenBank/DDBJ databases">
        <title>A de novo genome assembly of a pear dwarfing rootstock.</title>
        <authorList>
            <person name="Wang F."/>
            <person name="Wang J."/>
            <person name="Li S."/>
            <person name="Zhang Y."/>
            <person name="Fang M."/>
            <person name="Ma L."/>
            <person name="Zhao Y."/>
            <person name="Jiang S."/>
        </authorList>
    </citation>
    <scope>NUCLEOTIDE SEQUENCE [LARGE SCALE GENOMIC DNA]</scope>
</reference>
<dbReference type="SUPFAM" id="SSF49723">
    <property type="entry name" value="Lipase/lipooxygenase domain (PLAT/LH2 domain)"/>
    <property type="match status" value="1"/>
</dbReference>
<comment type="pathway">
    <text evidence="12">Lipid metabolism; oxylipin biosynthesis.</text>
</comment>
<feature type="domain" description="PLAT" evidence="13">
    <location>
        <begin position="92"/>
        <end position="213"/>
    </location>
</feature>
<dbReference type="SUPFAM" id="SSF48484">
    <property type="entry name" value="Lipoxigenase"/>
    <property type="match status" value="1"/>
</dbReference>
<sequence>MSVGALTHPNHISKPMDIMWHANCYKQFSSAIFFPSTKRTRFRAMSKKRAAFAEIVCCKFSAAVDVEKPAAATMLELTALVTVRKSQKKIINVMDMMLHWFDNHVLDRHNQEGVVLKLVSTETESNRMSPKRSDEARLVWTKNLKMGSDQKSVYEVKFMVDPKFGMPGAITVSNGYENEFYLESVNIEGVVDFPCNSWVQPQKVMSVQRIFFSSKAYLPGETPEGLKELRELELRQLRGDGRGLRIPSDRIYNYDTYNDIGNPDKGIEFVRPTLGGNKNPHPRRYENMESPVNESTTIYVPRDEEFEEAKQEALEVGKLKGILRHIIPTVTTIVRDSKFFKGYSDINGLYSESSLLENKKRKMKLPLAKIFTKVQENLKFDPPKLISRDTSSCLRDDEFGRQVAGINPLSIERLTVFPPVSKLDSSIYGSQESALEEEHLIGHLDGMSVQQALEENKLFILDYHDMFLPFLNQINTLDDRKAYGTRTILFLTSLGTLKPIAIELSLPPTNSGSASNKQVLTPPVDATAYWLWQLGKAHVCSNDAGVHQLIHHWLRVHACMEPLIIAAHRHLSVMHPIYKLLKPHMRYTLKVNALARQELINAGGIIESNFTPGKYSMEFSCAAYREWWRFDLEGLPADLIRRGVAIPDPTQPHGLRLLIEDYPYATDGLLIWSAIERLVQTYVNYYYSDASVVQSDTELHAWYHESINLGHADLSHASWWPKLSTPNDLIAILTTIIWITTAQHAALNFGQYPYGGYVPTRPPHMRRLVPNQHDDPDEYANFIREPQQYFLSSLPSFFEATKYMAVIDIISAHSSDEEYIGERKDLLSTWSADTEIVEAFYRFSMEMKKIEKDIEGRNGDSNLRNRCGAGVSPYELLMPSSEPGVTCRGVPNSITI</sequence>
<dbReference type="GO" id="GO:0006633">
    <property type="term" value="P:fatty acid biosynthetic process"/>
    <property type="evidence" value="ECO:0007669"/>
    <property type="project" value="UniProtKB-KW"/>
</dbReference>
<organism evidence="15 16">
    <name type="scientific">Pyrus ussuriensis x Pyrus communis</name>
    <dbReference type="NCBI Taxonomy" id="2448454"/>
    <lineage>
        <taxon>Eukaryota</taxon>
        <taxon>Viridiplantae</taxon>
        <taxon>Streptophyta</taxon>
        <taxon>Embryophyta</taxon>
        <taxon>Tracheophyta</taxon>
        <taxon>Spermatophyta</taxon>
        <taxon>Magnoliopsida</taxon>
        <taxon>eudicotyledons</taxon>
        <taxon>Gunneridae</taxon>
        <taxon>Pentapetalae</taxon>
        <taxon>rosids</taxon>
        <taxon>fabids</taxon>
        <taxon>Rosales</taxon>
        <taxon>Rosaceae</taxon>
        <taxon>Amygdaloideae</taxon>
        <taxon>Maleae</taxon>
        <taxon>Pyrus</taxon>
    </lineage>
</organism>
<evidence type="ECO:0000313" key="16">
    <source>
        <dbReference type="Proteomes" id="UP000327157"/>
    </source>
</evidence>
<comment type="caution">
    <text evidence="11">Lacks conserved residue(s) required for the propagation of feature annotation.</text>
</comment>
<protein>
    <recommendedName>
        <fullName evidence="12">Lipoxygenase</fullName>
        <ecNumber evidence="12">1.13.11.-</ecNumber>
    </recommendedName>
</protein>
<dbReference type="PROSITE" id="PS50095">
    <property type="entry name" value="PLAT"/>
    <property type="match status" value="1"/>
</dbReference>
<feature type="domain" description="Lipoxygenase" evidence="14">
    <location>
        <begin position="216"/>
        <end position="896"/>
    </location>
</feature>
<dbReference type="EC" id="1.13.11.-" evidence="12"/>
<dbReference type="InterPro" id="IPR027433">
    <property type="entry name" value="Lipoxygenase_dom_3"/>
</dbReference>
<dbReference type="Gene3D" id="1.20.245.10">
    <property type="entry name" value="Lipoxygenase-1, Domain 5"/>
    <property type="match status" value="1"/>
</dbReference>
<dbReference type="InterPro" id="IPR000907">
    <property type="entry name" value="LipOase"/>
</dbReference>
<evidence type="ECO:0000256" key="3">
    <source>
        <dbReference type="ARBA" id="ARBA00022723"/>
    </source>
</evidence>
<evidence type="ECO:0000256" key="9">
    <source>
        <dbReference type="ARBA" id="ARBA00023098"/>
    </source>
</evidence>
<evidence type="ECO:0000256" key="8">
    <source>
        <dbReference type="ARBA" id="ARBA00023004"/>
    </source>
</evidence>
<evidence type="ECO:0000256" key="4">
    <source>
        <dbReference type="ARBA" id="ARBA00022767"/>
    </source>
</evidence>
<dbReference type="InterPro" id="IPR036392">
    <property type="entry name" value="PLAT/LH2_dom_sf"/>
</dbReference>
<dbReference type="AlphaFoldDB" id="A0A5N5IE38"/>
<keyword evidence="4 12" id="KW-0925">Oxylipin biosynthesis</keyword>
<keyword evidence="16" id="KW-1185">Reference proteome</keyword>
<keyword evidence="2 12" id="KW-0444">Lipid biosynthesis</keyword>
<dbReference type="InterPro" id="IPR036226">
    <property type="entry name" value="LipOase_C_sf"/>
</dbReference>
<evidence type="ECO:0000256" key="7">
    <source>
        <dbReference type="ARBA" id="ARBA00023002"/>
    </source>
</evidence>
<comment type="caution">
    <text evidence="15">The sequence shown here is derived from an EMBL/GenBank/DDBJ whole genome shotgun (WGS) entry which is preliminary data.</text>
</comment>
<dbReference type="PRINTS" id="PR00468">
    <property type="entry name" value="PLTLPOXGNASE"/>
</dbReference>
<dbReference type="InterPro" id="IPR020834">
    <property type="entry name" value="LipOase_CS"/>
</dbReference>
<dbReference type="PANTHER" id="PTHR11771">
    <property type="entry name" value="LIPOXYGENASE"/>
    <property type="match status" value="1"/>
</dbReference>
<dbReference type="GO" id="GO:0034440">
    <property type="term" value="P:lipid oxidation"/>
    <property type="evidence" value="ECO:0007669"/>
    <property type="project" value="InterPro"/>
</dbReference>
<dbReference type="Gene3D" id="4.10.372.10">
    <property type="entry name" value="Lipoxygenase-1, Domain 3"/>
    <property type="match status" value="1"/>
</dbReference>
<evidence type="ECO:0000259" key="13">
    <source>
        <dbReference type="PROSITE" id="PS50095"/>
    </source>
</evidence>
<gene>
    <name evidence="15" type="ORF">D8674_027897</name>
</gene>
<evidence type="ECO:0000256" key="11">
    <source>
        <dbReference type="PROSITE-ProRule" id="PRU00152"/>
    </source>
</evidence>
<keyword evidence="8" id="KW-0408">Iron</keyword>
<evidence type="ECO:0000256" key="5">
    <source>
        <dbReference type="ARBA" id="ARBA00022832"/>
    </source>
</evidence>
<comment type="similarity">
    <text evidence="1 12">Belongs to the lipoxygenase family.</text>
</comment>
<dbReference type="EMBL" id="SMOL01000004">
    <property type="protein sequence ID" value="KAB2637363.1"/>
    <property type="molecule type" value="Genomic_DNA"/>
</dbReference>
<dbReference type="Pfam" id="PF01477">
    <property type="entry name" value="PLAT"/>
    <property type="match status" value="1"/>
</dbReference>
<keyword evidence="10 12" id="KW-0275">Fatty acid biosynthesis</keyword>
<dbReference type="OrthoDB" id="407298at2759"/>
<dbReference type="PRINTS" id="PR00087">
    <property type="entry name" value="LIPOXYGENASE"/>
</dbReference>
<dbReference type="FunFam" id="1.20.245.10:FF:000002">
    <property type="entry name" value="Lipoxygenase"/>
    <property type="match status" value="1"/>
</dbReference>
<accession>A0A5N5IE38</accession>
<evidence type="ECO:0000256" key="6">
    <source>
        <dbReference type="ARBA" id="ARBA00022964"/>
    </source>
</evidence>
<dbReference type="GO" id="GO:0046872">
    <property type="term" value="F:metal ion binding"/>
    <property type="evidence" value="ECO:0007669"/>
    <property type="project" value="UniProtKB-UniRule"/>
</dbReference>
<dbReference type="SMART" id="SM00308">
    <property type="entry name" value="LH2"/>
    <property type="match status" value="1"/>
</dbReference>
<dbReference type="InterPro" id="IPR001246">
    <property type="entry name" value="LipOase_plant"/>
</dbReference>